<sequence length="108" mass="11572">MCPEQTIADIKEVQRNVRTFAEARKNSLKDFEIVVQPGVYLGQRNVPINTVGAYIPGGRYPLLASAHTTILTAKVAGVKHVIGCTPPINGEIPHSTIAAMHLAGADEI</sequence>
<keyword evidence="2" id="KW-0479">Metal-binding</keyword>
<dbReference type="PANTHER" id="PTHR21256:SF14">
    <property type="entry name" value="HISTIDINOL DEHYDROGENASE"/>
    <property type="match status" value="1"/>
</dbReference>
<dbReference type="EMBL" id="MKZY01000006">
    <property type="protein sequence ID" value="OOO07464.1"/>
    <property type="molecule type" value="Genomic_DNA"/>
</dbReference>
<proteinExistence type="inferred from homology"/>
<dbReference type="GO" id="GO:0004399">
    <property type="term" value="F:histidinol dehydrogenase activity"/>
    <property type="evidence" value="ECO:0007669"/>
    <property type="project" value="TreeGrafter"/>
</dbReference>
<organism evidence="6 7">
    <name type="scientific">Aspergillus oryzae</name>
    <name type="common">Yellow koji mold</name>
    <dbReference type="NCBI Taxonomy" id="5062"/>
    <lineage>
        <taxon>Eukaryota</taxon>
        <taxon>Fungi</taxon>
        <taxon>Dikarya</taxon>
        <taxon>Ascomycota</taxon>
        <taxon>Pezizomycotina</taxon>
        <taxon>Eurotiomycetes</taxon>
        <taxon>Eurotiomycetidae</taxon>
        <taxon>Eurotiales</taxon>
        <taxon>Aspergillaceae</taxon>
        <taxon>Aspergillus</taxon>
        <taxon>Aspergillus subgen. Circumdati</taxon>
    </lineage>
</organism>
<evidence type="ECO:0000313" key="7">
    <source>
        <dbReference type="Proteomes" id="UP000190312"/>
    </source>
</evidence>
<evidence type="ECO:0000256" key="3">
    <source>
        <dbReference type="ARBA" id="ARBA00022833"/>
    </source>
</evidence>
<comment type="similarity">
    <text evidence="5">Belongs to the histidinol dehydrogenase family.</text>
</comment>
<dbReference type="SUPFAM" id="SSF53720">
    <property type="entry name" value="ALDH-like"/>
    <property type="match status" value="1"/>
</dbReference>
<comment type="cofactor">
    <cofactor evidence="1">
        <name>Zn(2+)</name>
        <dbReference type="ChEBI" id="CHEBI:29105"/>
    </cofactor>
</comment>
<dbReference type="InterPro" id="IPR016161">
    <property type="entry name" value="Ald_DH/histidinol_DH"/>
</dbReference>
<dbReference type="OrthoDB" id="1703565at2759"/>
<reference evidence="6 7" key="1">
    <citation type="submission" date="2016-10" db="EMBL/GenBank/DDBJ databases">
        <title>Genome sequencing of Aspergillus oryzae BCC7051.</title>
        <authorList>
            <person name="Thammarongtham C."/>
            <person name="Vorapreeda T."/>
            <person name="Nookaew I."/>
            <person name="Srisuk T."/>
            <person name="Land M."/>
            <person name="Jeennor S."/>
            <person name="Laoteng K."/>
        </authorList>
    </citation>
    <scope>NUCLEOTIDE SEQUENCE [LARGE SCALE GENOMIC DNA]</scope>
    <source>
        <strain evidence="6 7">BCC7051</strain>
    </source>
</reference>
<protein>
    <submittedName>
        <fullName evidence="6">Histidinol dehydrogenase</fullName>
    </submittedName>
</protein>
<dbReference type="GO" id="GO:0005829">
    <property type="term" value="C:cytosol"/>
    <property type="evidence" value="ECO:0007669"/>
    <property type="project" value="TreeGrafter"/>
</dbReference>
<dbReference type="Gene3D" id="3.40.50.1980">
    <property type="entry name" value="Nitrogenase molybdenum iron protein domain"/>
    <property type="match status" value="1"/>
</dbReference>
<dbReference type="Pfam" id="PF00815">
    <property type="entry name" value="Histidinol_dh"/>
    <property type="match status" value="1"/>
</dbReference>
<dbReference type="GO" id="GO:0046872">
    <property type="term" value="F:metal ion binding"/>
    <property type="evidence" value="ECO:0007669"/>
    <property type="project" value="UniProtKB-KW"/>
</dbReference>
<dbReference type="Proteomes" id="UP000190312">
    <property type="component" value="Unassembled WGS sequence"/>
</dbReference>
<dbReference type="PRINTS" id="PR00083">
    <property type="entry name" value="HOLDHDRGNASE"/>
</dbReference>
<dbReference type="GO" id="GO:0000105">
    <property type="term" value="P:L-histidine biosynthetic process"/>
    <property type="evidence" value="ECO:0007669"/>
    <property type="project" value="TreeGrafter"/>
</dbReference>
<dbReference type="VEuPathDB" id="FungiDB:AO090005000146"/>
<evidence type="ECO:0000256" key="5">
    <source>
        <dbReference type="RuleBase" id="RU004175"/>
    </source>
</evidence>
<dbReference type="AlphaFoldDB" id="A0A1S9DF00"/>
<evidence type="ECO:0000256" key="4">
    <source>
        <dbReference type="ARBA" id="ARBA00023002"/>
    </source>
</evidence>
<evidence type="ECO:0000256" key="1">
    <source>
        <dbReference type="ARBA" id="ARBA00001947"/>
    </source>
</evidence>
<name>A0A1S9DF00_ASPOZ</name>
<dbReference type="InterPro" id="IPR012131">
    <property type="entry name" value="Hstdl_DH"/>
</dbReference>
<accession>A0A1S9DF00</accession>
<comment type="caution">
    <text evidence="6">The sequence shown here is derived from an EMBL/GenBank/DDBJ whole genome shotgun (WGS) entry which is preliminary data.</text>
</comment>
<dbReference type="PANTHER" id="PTHR21256">
    <property type="entry name" value="HISTIDINOL DEHYDROGENASE HDH"/>
    <property type="match status" value="1"/>
</dbReference>
<evidence type="ECO:0000313" key="6">
    <source>
        <dbReference type="EMBL" id="OOO07464.1"/>
    </source>
</evidence>
<keyword evidence="3" id="KW-0862">Zinc</keyword>
<keyword evidence="4" id="KW-0560">Oxidoreductase</keyword>
<gene>
    <name evidence="6" type="ORF">OAory_01039640</name>
</gene>
<evidence type="ECO:0000256" key="2">
    <source>
        <dbReference type="ARBA" id="ARBA00022723"/>
    </source>
</evidence>
<dbReference type="GO" id="GO:0051287">
    <property type="term" value="F:NAD binding"/>
    <property type="evidence" value="ECO:0007669"/>
    <property type="project" value="InterPro"/>
</dbReference>